<evidence type="ECO:0000313" key="1">
    <source>
        <dbReference type="EMBL" id="KAJ5091904.1"/>
    </source>
</evidence>
<gene>
    <name evidence="1" type="ORF">NUU61_006774</name>
</gene>
<comment type="caution">
    <text evidence="1">The sequence shown here is derived from an EMBL/GenBank/DDBJ whole genome shotgun (WGS) entry which is preliminary data.</text>
</comment>
<evidence type="ECO:0000313" key="2">
    <source>
        <dbReference type="Proteomes" id="UP001141434"/>
    </source>
</evidence>
<dbReference type="GeneID" id="81396470"/>
<reference evidence="1" key="1">
    <citation type="submission" date="2022-11" db="EMBL/GenBank/DDBJ databases">
        <authorList>
            <person name="Petersen C."/>
        </authorList>
    </citation>
    <scope>NUCLEOTIDE SEQUENCE</scope>
    <source>
        <strain evidence="1">IBT 34128</strain>
    </source>
</reference>
<keyword evidence="2" id="KW-1185">Reference proteome</keyword>
<sequence>MDVFRTAECFGGEGEEFWFVYTSVHYKQDGKSYRGKSPKQYPNKCNMNHEHIYDPILIPSDGLFPLFTPGFTEAPTSSSDASNWYIKRPDVWRL</sequence>
<accession>A0A9W9K3N6</accession>
<organism evidence="1 2">
    <name type="scientific">Penicillium alfredii</name>
    <dbReference type="NCBI Taxonomy" id="1506179"/>
    <lineage>
        <taxon>Eukaryota</taxon>
        <taxon>Fungi</taxon>
        <taxon>Dikarya</taxon>
        <taxon>Ascomycota</taxon>
        <taxon>Pezizomycotina</taxon>
        <taxon>Eurotiomycetes</taxon>
        <taxon>Eurotiomycetidae</taxon>
        <taxon>Eurotiales</taxon>
        <taxon>Aspergillaceae</taxon>
        <taxon>Penicillium</taxon>
    </lineage>
</organism>
<proteinExistence type="predicted"/>
<reference evidence="1" key="2">
    <citation type="journal article" date="2023" name="IMA Fungus">
        <title>Comparative genomic study of the Penicillium genus elucidates a diverse pangenome and 15 lateral gene transfer events.</title>
        <authorList>
            <person name="Petersen C."/>
            <person name="Sorensen T."/>
            <person name="Nielsen M.R."/>
            <person name="Sondergaard T.E."/>
            <person name="Sorensen J.L."/>
            <person name="Fitzpatrick D.A."/>
            <person name="Frisvad J.C."/>
            <person name="Nielsen K.L."/>
        </authorList>
    </citation>
    <scope>NUCLEOTIDE SEQUENCE</scope>
    <source>
        <strain evidence="1">IBT 34128</strain>
    </source>
</reference>
<dbReference type="RefSeq" id="XP_056510101.1">
    <property type="nucleotide sequence ID" value="XM_056657301.1"/>
</dbReference>
<dbReference type="EMBL" id="JAPMSZ010000009">
    <property type="protein sequence ID" value="KAJ5091904.1"/>
    <property type="molecule type" value="Genomic_DNA"/>
</dbReference>
<name>A0A9W9K3N6_9EURO</name>
<dbReference type="Proteomes" id="UP001141434">
    <property type="component" value="Unassembled WGS sequence"/>
</dbReference>
<dbReference type="AlphaFoldDB" id="A0A9W9K3N6"/>
<protein>
    <submittedName>
        <fullName evidence="1">Uncharacterized protein</fullName>
    </submittedName>
</protein>